<evidence type="ECO:0000313" key="2">
    <source>
        <dbReference type="EMBL" id="GER39745.1"/>
    </source>
</evidence>
<keyword evidence="1" id="KW-0472">Membrane</keyword>
<dbReference type="AlphaFoldDB" id="A0A5A7Q3L1"/>
<reference evidence="3" key="1">
    <citation type="journal article" date="2019" name="Curr. Biol.">
        <title>Genome Sequence of Striga asiatica Provides Insight into the Evolution of Plant Parasitism.</title>
        <authorList>
            <person name="Yoshida S."/>
            <person name="Kim S."/>
            <person name="Wafula E.K."/>
            <person name="Tanskanen J."/>
            <person name="Kim Y.M."/>
            <person name="Honaas L."/>
            <person name="Yang Z."/>
            <person name="Spallek T."/>
            <person name="Conn C.E."/>
            <person name="Ichihashi Y."/>
            <person name="Cheong K."/>
            <person name="Cui S."/>
            <person name="Der J.P."/>
            <person name="Gundlach H."/>
            <person name="Jiao Y."/>
            <person name="Hori C."/>
            <person name="Ishida J.K."/>
            <person name="Kasahara H."/>
            <person name="Kiba T."/>
            <person name="Kim M.S."/>
            <person name="Koo N."/>
            <person name="Laohavisit A."/>
            <person name="Lee Y.H."/>
            <person name="Lumba S."/>
            <person name="McCourt P."/>
            <person name="Mortimer J.C."/>
            <person name="Mutuku J.M."/>
            <person name="Nomura T."/>
            <person name="Sasaki-Sekimoto Y."/>
            <person name="Seto Y."/>
            <person name="Wang Y."/>
            <person name="Wakatake T."/>
            <person name="Sakakibara H."/>
            <person name="Demura T."/>
            <person name="Yamaguchi S."/>
            <person name="Yoneyama K."/>
            <person name="Manabe R.I."/>
            <person name="Nelson D.C."/>
            <person name="Schulman A.H."/>
            <person name="Timko M.P."/>
            <person name="dePamphilis C.W."/>
            <person name="Choi D."/>
            <person name="Shirasu K."/>
        </authorList>
    </citation>
    <scope>NUCLEOTIDE SEQUENCE [LARGE SCALE GENOMIC DNA]</scope>
    <source>
        <strain evidence="3">cv. UVA1</strain>
    </source>
</reference>
<dbReference type="EMBL" id="BKCP01005738">
    <property type="protein sequence ID" value="GER39745.1"/>
    <property type="molecule type" value="Genomic_DNA"/>
</dbReference>
<keyword evidence="2" id="KW-0030">Aminoacyl-tRNA synthetase</keyword>
<dbReference type="Proteomes" id="UP000325081">
    <property type="component" value="Unassembled WGS sequence"/>
</dbReference>
<keyword evidence="1" id="KW-0812">Transmembrane</keyword>
<gene>
    <name evidence="2" type="ORF">STAS_16379</name>
</gene>
<keyword evidence="2" id="KW-0436">Ligase</keyword>
<comment type="caution">
    <text evidence="2">The sequence shown here is derived from an EMBL/GenBank/DDBJ whole genome shotgun (WGS) entry which is preliminary data.</text>
</comment>
<protein>
    <submittedName>
        <fullName evidence="2">tRNA synthetase class I (I)</fullName>
    </submittedName>
</protein>
<dbReference type="GO" id="GO:0004812">
    <property type="term" value="F:aminoacyl-tRNA ligase activity"/>
    <property type="evidence" value="ECO:0007669"/>
    <property type="project" value="UniProtKB-KW"/>
</dbReference>
<organism evidence="2 3">
    <name type="scientific">Striga asiatica</name>
    <name type="common">Asiatic witchweed</name>
    <name type="synonym">Buchnera asiatica</name>
    <dbReference type="NCBI Taxonomy" id="4170"/>
    <lineage>
        <taxon>Eukaryota</taxon>
        <taxon>Viridiplantae</taxon>
        <taxon>Streptophyta</taxon>
        <taxon>Embryophyta</taxon>
        <taxon>Tracheophyta</taxon>
        <taxon>Spermatophyta</taxon>
        <taxon>Magnoliopsida</taxon>
        <taxon>eudicotyledons</taxon>
        <taxon>Gunneridae</taxon>
        <taxon>Pentapetalae</taxon>
        <taxon>asterids</taxon>
        <taxon>lamiids</taxon>
        <taxon>Lamiales</taxon>
        <taxon>Orobanchaceae</taxon>
        <taxon>Buchnereae</taxon>
        <taxon>Striga</taxon>
    </lineage>
</organism>
<evidence type="ECO:0000313" key="3">
    <source>
        <dbReference type="Proteomes" id="UP000325081"/>
    </source>
</evidence>
<accession>A0A5A7Q3L1</accession>
<sequence>MTAVLLQVNSIICTSTCSSSYVDSKYLNNFTNGCWKDTNGATNGHSPPTLYPTFGLLKSMKLTVLVLYVSFVVLNVWISEFWGENRRARLSWLIIEQTGNGYYLNVYGLFPYSGLIGAIE</sequence>
<proteinExistence type="predicted"/>
<keyword evidence="1" id="KW-1133">Transmembrane helix</keyword>
<name>A0A5A7Q3L1_STRAF</name>
<feature type="transmembrane region" description="Helical" evidence="1">
    <location>
        <begin position="62"/>
        <end position="82"/>
    </location>
</feature>
<evidence type="ECO:0000256" key="1">
    <source>
        <dbReference type="SAM" id="Phobius"/>
    </source>
</evidence>
<keyword evidence="3" id="KW-1185">Reference proteome</keyword>